<name>A0A9X1R6H2_9BRAD</name>
<dbReference type="InterPro" id="IPR021425">
    <property type="entry name" value="DUF3072"/>
</dbReference>
<sequence length="88" mass="9978">MQVQGKYDAKAFLDAKTFPDAEAFANAKAFPDAKAFLMEQMTRAQGLRLKRLSEEAYQPAQYDRDLSFAEAARRIQILEAEIELANSF</sequence>
<reference evidence="1" key="1">
    <citation type="submission" date="2022-01" db="EMBL/GenBank/DDBJ databases">
        <title>Genome sequnece data of strain Bradyrhizobium sp. nov.</title>
        <authorList>
            <person name="Zhang J."/>
        </authorList>
    </citation>
    <scope>NUCLEOTIDE SEQUENCE</scope>
    <source>
        <strain evidence="1">WYCCWR 13023</strain>
    </source>
</reference>
<dbReference type="EMBL" id="JAKLTY010000001">
    <property type="protein sequence ID" value="MCG2625119.1"/>
    <property type="molecule type" value="Genomic_DNA"/>
</dbReference>
<gene>
    <name evidence="1" type="ORF">L6654_00675</name>
</gene>
<protein>
    <submittedName>
        <fullName evidence="1">DUF3072 domain-containing protein</fullName>
    </submittedName>
</protein>
<evidence type="ECO:0000313" key="2">
    <source>
        <dbReference type="Proteomes" id="UP001139054"/>
    </source>
</evidence>
<organism evidence="1 2">
    <name type="scientific">Bradyrhizobium zhengyangense</name>
    <dbReference type="NCBI Taxonomy" id="2911009"/>
    <lineage>
        <taxon>Bacteria</taxon>
        <taxon>Pseudomonadati</taxon>
        <taxon>Pseudomonadota</taxon>
        <taxon>Alphaproteobacteria</taxon>
        <taxon>Hyphomicrobiales</taxon>
        <taxon>Nitrobacteraceae</taxon>
        <taxon>Bradyrhizobium</taxon>
    </lineage>
</organism>
<dbReference type="RefSeq" id="WP_237863433.1">
    <property type="nucleotide sequence ID" value="NZ_JAKLTY010000001.1"/>
</dbReference>
<dbReference type="AlphaFoldDB" id="A0A9X1R6H2"/>
<evidence type="ECO:0000313" key="1">
    <source>
        <dbReference type="EMBL" id="MCG2625119.1"/>
    </source>
</evidence>
<dbReference type="Pfam" id="PF11272">
    <property type="entry name" value="DUF3072"/>
    <property type="match status" value="1"/>
</dbReference>
<accession>A0A9X1R6H2</accession>
<proteinExistence type="predicted"/>
<comment type="caution">
    <text evidence="1">The sequence shown here is derived from an EMBL/GenBank/DDBJ whole genome shotgun (WGS) entry which is preliminary data.</text>
</comment>
<dbReference type="Proteomes" id="UP001139054">
    <property type="component" value="Unassembled WGS sequence"/>
</dbReference>